<dbReference type="Proteomes" id="UP001358586">
    <property type="component" value="Chromosome 10"/>
</dbReference>
<organism evidence="1 2">
    <name type="scientific">Gossypium arboreum</name>
    <name type="common">Tree cotton</name>
    <name type="synonym">Gossypium nanking</name>
    <dbReference type="NCBI Taxonomy" id="29729"/>
    <lineage>
        <taxon>Eukaryota</taxon>
        <taxon>Viridiplantae</taxon>
        <taxon>Streptophyta</taxon>
        <taxon>Embryophyta</taxon>
        <taxon>Tracheophyta</taxon>
        <taxon>Spermatophyta</taxon>
        <taxon>Magnoliopsida</taxon>
        <taxon>eudicotyledons</taxon>
        <taxon>Gunneridae</taxon>
        <taxon>Pentapetalae</taxon>
        <taxon>rosids</taxon>
        <taxon>malvids</taxon>
        <taxon>Malvales</taxon>
        <taxon>Malvaceae</taxon>
        <taxon>Malvoideae</taxon>
        <taxon>Gossypium</taxon>
    </lineage>
</organism>
<reference evidence="1 2" key="1">
    <citation type="submission" date="2023-03" db="EMBL/GenBank/DDBJ databases">
        <title>WGS of Gossypium arboreum.</title>
        <authorList>
            <person name="Yu D."/>
        </authorList>
    </citation>
    <scope>NUCLEOTIDE SEQUENCE [LARGE SCALE GENOMIC DNA]</scope>
    <source>
        <tissue evidence="1">Leaf</tissue>
    </source>
</reference>
<protein>
    <submittedName>
        <fullName evidence="1">Uncharacterized protein</fullName>
    </submittedName>
</protein>
<dbReference type="EMBL" id="JARKNE010000010">
    <property type="protein sequence ID" value="KAK5795032.1"/>
    <property type="molecule type" value="Genomic_DNA"/>
</dbReference>
<evidence type="ECO:0000313" key="1">
    <source>
        <dbReference type="EMBL" id="KAK5795032.1"/>
    </source>
</evidence>
<name>A0ABR0NK52_GOSAR</name>
<proteinExistence type="predicted"/>
<accession>A0ABR0NK52</accession>
<gene>
    <name evidence="1" type="ORF">PVK06_036286</name>
</gene>
<sequence length="153" mass="17591">MANFWWQKGQGKRGIHCCSWNKLCELKVEGGLRYRNLTKFNLALLAKQGWRLIDNPTSLLARTLKAKYHPNSDFLSSELGSLPSYTWKGIWASKGLLIARLQWKVGNRQSIKIEEDFWVPNVESRLVKKMSIGKLLQKSKILLIIGIEHGIQN</sequence>
<evidence type="ECO:0000313" key="2">
    <source>
        <dbReference type="Proteomes" id="UP001358586"/>
    </source>
</evidence>
<keyword evidence="2" id="KW-1185">Reference proteome</keyword>
<comment type="caution">
    <text evidence="1">The sequence shown here is derived from an EMBL/GenBank/DDBJ whole genome shotgun (WGS) entry which is preliminary data.</text>
</comment>